<evidence type="ECO:0000256" key="1">
    <source>
        <dbReference type="ARBA" id="ARBA00022555"/>
    </source>
</evidence>
<dbReference type="InterPro" id="IPR012340">
    <property type="entry name" value="NA-bd_OB-fold"/>
</dbReference>
<dbReference type="EMBL" id="MFCV01000025">
    <property type="protein sequence ID" value="OGE32549.1"/>
    <property type="molecule type" value="Genomic_DNA"/>
</dbReference>
<dbReference type="PROSITE" id="PS50886">
    <property type="entry name" value="TRBD"/>
    <property type="match status" value="1"/>
</dbReference>
<dbReference type="InterPro" id="IPR051270">
    <property type="entry name" value="Tyrosine-tRNA_ligase_regulator"/>
</dbReference>
<evidence type="ECO:0000256" key="3">
    <source>
        <dbReference type="PROSITE-ProRule" id="PRU00209"/>
    </source>
</evidence>
<dbReference type="PANTHER" id="PTHR11586">
    <property type="entry name" value="TRNA-AMINOACYLATION COFACTOR ARC1 FAMILY MEMBER"/>
    <property type="match status" value="1"/>
</dbReference>
<dbReference type="Pfam" id="PF01588">
    <property type="entry name" value="tRNA_bind"/>
    <property type="match status" value="1"/>
</dbReference>
<dbReference type="InterPro" id="IPR002547">
    <property type="entry name" value="tRNA-bd_dom"/>
</dbReference>
<accession>A0A1F5JV94</accession>
<dbReference type="SUPFAM" id="SSF50249">
    <property type="entry name" value="Nucleic acid-binding proteins"/>
    <property type="match status" value="1"/>
</dbReference>
<protein>
    <recommendedName>
        <fullName evidence="4">tRNA-binding domain-containing protein</fullName>
    </recommendedName>
</protein>
<comment type="caution">
    <text evidence="5">The sequence shown here is derived from an EMBL/GenBank/DDBJ whole genome shotgun (WGS) entry which is preliminary data.</text>
</comment>
<evidence type="ECO:0000313" key="6">
    <source>
        <dbReference type="Proteomes" id="UP000176902"/>
    </source>
</evidence>
<keyword evidence="2 3" id="KW-0694">RNA-binding</keyword>
<feature type="domain" description="TRNA-binding" evidence="4">
    <location>
        <begin position="16"/>
        <end position="116"/>
    </location>
</feature>
<reference evidence="5 6" key="1">
    <citation type="journal article" date="2016" name="Nat. Commun.">
        <title>Thousands of microbial genomes shed light on interconnected biogeochemical processes in an aquifer system.</title>
        <authorList>
            <person name="Anantharaman K."/>
            <person name="Brown C.T."/>
            <person name="Hug L.A."/>
            <person name="Sharon I."/>
            <person name="Castelle C.J."/>
            <person name="Probst A.J."/>
            <person name="Thomas B.C."/>
            <person name="Singh A."/>
            <person name="Wilkins M.J."/>
            <person name="Karaoz U."/>
            <person name="Brodie E.L."/>
            <person name="Williams K.H."/>
            <person name="Hubbard S.S."/>
            <person name="Banfield J.F."/>
        </authorList>
    </citation>
    <scope>NUCLEOTIDE SEQUENCE [LARGE SCALE GENOMIC DNA]</scope>
</reference>
<proteinExistence type="predicted"/>
<keyword evidence="1 3" id="KW-0820">tRNA-binding</keyword>
<sequence length="116" mass="13196">MKLNLPWVFNMINFEEFSKVELVVGTILEAEEVDGSEKLIKQIVDFGELGKKQILSGIKQWYKPSQLVGKQFIYVFNLEPRMMMGMASEGMLLATDTEKPYPLKPISKVPAGTKLR</sequence>
<dbReference type="STRING" id="1797768.A3C59_01610"/>
<evidence type="ECO:0000256" key="2">
    <source>
        <dbReference type="ARBA" id="ARBA00022884"/>
    </source>
</evidence>
<dbReference type="GO" id="GO:0000049">
    <property type="term" value="F:tRNA binding"/>
    <property type="evidence" value="ECO:0007669"/>
    <property type="project" value="UniProtKB-UniRule"/>
</dbReference>
<gene>
    <name evidence="5" type="ORF">A3C59_01610</name>
</gene>
<dbReference type="Proteomes" id="UP000176902">
    <property type="component" value="Unassembled WGS sequence"/>
</dbReference>
<dbReference type="AlphaFoldDB" id="A0A1F5JV94"/>
<dbReference type="Gene3D" id="2.40.50.140">
    <property type="entry name" value="Nucleic acid-binding proteins"/>
    <property type="match status" value="1"/>
</dbReference>
<evidence type="ECO:0000259" key="4">
    <source>
        <dbReference type="PROSITE" id="PS50886"/>
    </source>
</evidence>
<evidence type="ECO:0000313" key="5">
    <source>
        <dbReference type="EMBL" id="OGE32549.1"/>
    </source>
</evidence>
<organism evidence="5 6">
    <name type="scientific">Candidatus Daviesbacteria bacterium RIFCSPHIGHO2_02_FULL_36_13</name>
    <dbReference type="NCBI Taxonomy" id="1797768"/>
    <lineage>
        <taxon>Bacteria</taxon>
        <taxon>Candidatus Daviesiibacteriota</taxon>
    </lineage>
</organism>
<name>A0A1F5JV94_9BACT</name>
<dbReference type="PANTHER" id="PTHR11586:SF37">
    <property type="entry name" value="TRNA-BINDING DOMAIN-CONTAINING PROTEIN"/>
    <property type="match status" value="1"/>
</dbReference>